<feature type="transmembrane region" description="Helical" evidence="12">
    <location>
        <begin position="47"/>
        <end position="67"/>
    </location>
</feature>
<keyword evidence="9 12" id="KW-0472">Membrane</keyword>
<dbReference type="InterPro" id="IPR011527">
    <property type="entry name" value="ABC1_TM_dom"/>
</dbReference>
<evidence type="ECO:0000313" key="16">
    <source>
        <dbReference type="Proteomes" id="UP000437709"/>
    </source>
</evidence>
<protein>
    <submittedName>
        <fullName evidence="15">ATP-binding cassette domain-containing protein</fullName>
    </submittedName>
</protein>
<dbReference type="InterPro" id="IPR039421">
    <property type="entry name" value="Type_1_exporter"/>
</dbReference>
<evidence type="ECO:0000259" key="13">
    <source>
        <dbReference type="PROSITE" id="PS50893"/>
    </source>
</evidence>
<evidence type="ECO:0000256" key="6">
    <source>
        <dbReference type="ARBA" id="ARBA00022741"/>
    </source>
</evidence>
<feature type="transmembrane region" description="Helical" evidence="12">
    <location>
        <begin position="87"/>
        <end position="112"/>
    </location>
</feature>
<dbReference type="GO" id="GO:0005524">
    <property type="term" value="F:ATP binding"/>
    <property type="evidence" value="ECO:0007669"/>
    <property type="project" value="UniProtKB-KW"/>
</dbReference>
<evidence type="ECO:0000256" key="9">
    <source>
        <dbReference type="ARBA" id="ARBA00023136"/>
    </source>
</evidence>
<evidence type="ECO:0000256" key="5">
    <source>
        <dbReference type="ARBA" id="ARBA00022692"/>
    </source>
</evidence>
<dbReference type="PROSITE" id="PS00211">
    <property type="entry name" value="ABC_TRANSPORTER_1"/>
    <property type="match status" value="1"/>
</dbReference>
<dbReference type="CDD" id="cd18550">
    <property type="entry name" value="ABC_6TM_exporter_like"/>
    <property type="match status" value="1"/>
</dbReference>
<dbReference type="OrthoDB" id="9806127at2"/>
<dbReference type="InterPro" id="IPR017871">
    <property type="entry name" value="ABC_transporter-like_CS"/>
</dbReference>
<keyword evidence="8 12" id="KW-1133">Transmembrane helix</keyword>
<dbReference type="AlphaFoldDB" id="A0A6N7EP15"/>
<accession>A0A6N7EP15</accession>
<dbReference type="PROSITE" id="PS50929">
    <property type="entry name" value="ABC_TM1F"/>
    <property type="match status" value="1"/>
</dbReference>
<sequence>MSVSDVIIGPHGGPRGGGPARKDPKDLVQLESHPVSLRRIGALFRPYGGRLAVVVALIVAASAIGLATPFLTRRLIDEAIPHQDVPLLLWLVGGMLAVTVIGSVLGVFQTWLSTTVGQSVMHRLRTQVFTHLQRQSLDFFTRTRGGEVQSRLTHDIGAMQSVVTTAATSIASNVTTAVGTAVAMAALSWRLSLLSLVVLPPAIWLTRKVALMRRAVTARRQRALADLHGQVEESLSVSGVLLGKTMGAGPALSQRFDRGSADLLDLEVRAELAGRWRMATMSVVFAAIPALIYLAAGLPATSGGMTIGTLVAFTALQAALFRPLMGVLNVGVQVTSSLALFSRVFEYLDLPVEIADPADPVDLDPSTVAGTVRLDGVGLTYPGGERPALADVDLVVPAGSSLALVGATGSGKSTLASLVARLHDPTTGAVSIDGVDLRDLRLETVAGIVGIVSQETYLVHATVRENLRYARPDATDAEIERAARTAQVHDLIVSLPQGYDTVVGARGHRFSGGEKQRIAIARTLLRDPRVLVLDEATSALDTRTERSVQAALDVVSRGRTTITIAHRLSTVRDADLIAVLDGGRVVEVGDHATLAGAGGRYADLLAAALREPADADRSGPGRAAQLVA</sequence>
<dbReference type="EMBL" id="WHPC01000071">
    <property type="protein sequence ID" value="MPV38275.1"/>
    <property type="molecule type" value="Genomic_DNA"/>
</dbReference>
<dbReference type="Gene3D" id="1.20.1560.10">
    <property type="entry name" value="ABC transporter type 1, transmembrane domain"/>
    <property type="match status" value="1"/>
</dbReference>
<keyword evidence="5 12" id="KW-0812">Transmembrane</keyword>
<evidence type="ECO:0000256" key="11">
    <source>
        <dbReference type="SAM" id="MobiDB-lite"/>
    </source>
</evidence>
<reference evidence="15 16" key="1">
    <citation type="submission" date="2019-10" db="EMBL/GenBank/DDBJ databases">
        <title>Georgenia wutianyii sp. nov. and Georgenia yuyongxinii sp. nov. isolated from plateau pika (Ochotona curzoniae) in the Qinghai-Tibet plateau of China.</title>
        <authorList>
            <person name="Tian Z."/>
        </authorList>
    </citation>
    <scope>NUCLEOTIDE SEQUENCE [LARGE SCALE GENOMIC DNA]</scope>
    <source>
        <strain evidence="15 16">JCM 19765</strain>
    </source>
</reference>
<dbReference type="Gene3D" id="3.40.50.300">
    <property type="entry name" value="P-loop containing nucleotide triphosphate hydrolases"/>
    <property type="match status" value="1"/>
</dbReference>
<dbReference type="PANTHER" id="PTHR43394">
    <property type="entry name" value="ATP-DEPENDENT PERMEASE MDL1, MITOCHONDRIAL"/>
    <property type="match status" value="1"/>
</dbReference>
<feature type="domain" description="ABC transporter" evidence="13">
    <location>
        <begin position="372"/>
        <end position="607"/>
    </location>
</feature>
<evidence type="ECO:0000256" key="12">
    <source>
        <dbReference type="SAM" id="Phobius"/>
    </source>
</evidence>
<evidence type="ECO:0000256" key="4">
    <source>
        <dbReference type="ARBA" id="ARBA00022519"/>
    </source>
</evidence>
<evidence type="ECO:0000256" key="3">
    <source>
        <dbReference type="ARBA" id="ARBA00022475"/>
    </source>
</evidence>
<dbReference type="SUPFAM" id="SSF90123">
    <property type="entry name" value="ABC transporter transmembrane region"/>
    <property type="match status" value="1"/>
</dbReference>
<feature type="transmembrane region" description="Helical" evidence="12">
    <location>
        <begin position="302"/>
        <end position="321"/>
    </location>
</feature>
<evidence type="ECO:0000256" key="1">
    <source>
        <dbReference type="ARBA" id="ARBA00004429"/>
    </source>
</evidence>
<dbReference type="GO" id="GO:0015421">
    <property type="term" value="F:ABC-type oligopeptide transporter activity"/>
    <property type="evidence" value="ECO:0007669"/>
    <property type="project" value="TreeGrafter"/>
</dbReference>
<dbReference type="InterPro" id="IPR003439">
    <property type="entry name" value="ABC_transporter-like_ATP-bd"/>
</dbReference>
<dbReference type="PROSITE" id="PS50893">
    <property type="entry name" value="ABC_TRANSPORTER_2"/>
    <property type="match status" value="1"/>
</dbReference>
<keyword evidence="6" id="KW-0547">Nucleotide-binding</keyword>
<gene>
    <name evidence="15" type="ORF">GB881_14690</name>
</gene>
<keyword evidence="4" id="KW-0997">Cell inner membrane</keyword>
<dbReference type="SUPFAM" id="SSF52540">
    <property type="entry name" value="P-loop containing nucleoside triphosphate hydrolases"/>
    <property type="match status" value="1"/>
</dbReference>
<dbReference type="Pfam" id="PF00664">
    <property type="entry name" value="ABC_membrane"/>
    <property type="match status" value="1"/>
</dbReference>
<organism evidence="15 16">
    <name type="scientific">Georgenia subflava</name>
    <dbReference type="NCBI Taxonomy" id="1622177"/>
    <lineage>
        <taxon>Bacteria</taxon>
        <taxon>Bacillati</taxon>
        <taxon>Actinomycetota</taxon>
        <taxon>Actinomycetes</taxon>
        <taxon>Micrococcales</taxon>
        <taxon>Bogoriellaceae</taxon>
        <taxon>Georgenia</taxon>
    </lineage>
</organism>
<dbReference type="InterPro" id="IPR003593">
    <property type="entry name" value="AAA+_ATPase"/>
</dbReference>
<keyword evidence="7 15" id="KW-0067">ATP-binding</keyword>
<comment type="subcellular location">
    <subcellularLocation>
        <location evidence="1">Cell inner membrane</location>
        <topology evidence="1">Multi-pass membrane protein</topology>
    </subcellularLocation>
</comment>
<name>A0A6N7EP15_9MICO</name>
<dbReference type="InterPro" id="IPR036640">
    <property type="entry name" value="ABC1_TM_sf"/>
</dbReference>
<dbReference type="SMART" id="SM00382">
    <property type="entry name" value="AAA"/>
    <property type="match status" value="1"/>
</dbReference>
<comment type="caution">
    <text evidence="15">The sequence shown here is derived from an EMBL/GenBank/DDBJ whole genome shotgun (WGS) entry which is preliminary data.</text>
</comment>
<proteinExistence type="inferred from homology"/>
<dbReference type="InterPro" id="IPR027417">
    <property type="entry name" value="P-loop_NTPase"/>
</dbReference>
<feature type="compositionally biased region" description="Gly residues" evidence="11">
    <location>
        <begin position="10"/>
        <end position="19"/>
    </location>
</feature>
<feature type="region of interest" description="Disordered" evidence="11">
    <location>
        <begin position="1"/>
        <end position="23"/>
    </location>
</feature>
<evidence type="ECO:0000256" key="8">
    <source>
        <dbReference type="ARBA" id="ARBA00022989"/>
    </source>
</evidence>
<evidence type="ECO:0000313" key="15">
    <source>
        <dbReference type="EMBL" id="MPV38275.1"/>
    </source>
</evidence>
<dbReference type="Pfam" id="PF00005">
    <property type="entry name" value="ABC_tran"/>
    <property type="match status" value="1"/>
</dbReference>
<keyword evidence="16" id="KW-1185">Reference proteome</keyword>
<dbReference type="FunFam" id="3.40.50.300:FF:000221">
    <property type="entry name" value="Multidrug ABC transporter ATP-binding protein"/>
    <property type="match status" value="1"/>
</dbReference>
<evidence type="ECO:0000256" key="10">
    <source>
        <dbReference type="ARBA" id="ARBA00023455"/>
    </source>
</evidence>
<evidence type="ECO:0000256" key="2">
    <source>
        <dbReference type="ARBA" id="ARBA00022448"/>
    </source>
</evidence>
<dbReference type="GO" id="GO:0016887">
    <property type="term" value="F:ATP hydrolysis activity"/>
    <property type="evidence" value="ECO:0007669"/>
    <property type="project" value="InterPro"/>
</dbReference>
<evidence type="ECO:0000256" key="7">
    <source>
        <dbReference type="ARBA" id="ARBA00022840"/>
    </source>
</evidence>
<keyword evidence="3" id="KW-1003">Cell membrane</keyword>
<evidence type="ECO:0000259" key="14">
    <source>
        <dbReference type="PROSITE" id="PS50929"/>
    </source>
</evidence>
<dbReference type="GO" id="GO:0005886">
    <property type="term" value="C:plasma membrane"/>
    <property type="evidence" value="ECO:0007669"/>
    <property type="project" value="UniProtKB-SubCell"/>
</dbReference>
<dbReference type="Proteomes" id="UP000437709">
    <property type="component" value="Unassembled WGS sequence"/>
</dbReference>
<keyword evidence="2" id="KW-0813">Transport</keyword>
<dbReference type="PANTHER" id="PTHR43394:SF1">
    <property type="entry name" value="ATP-BINDING CASSETTE SUB-FAMILY B MEMBER 10, MITOCHONDRIAL"/>
    <property type="match status" value="1"/>
</dbReference>
<feature type="transmembrane region" description="Helical" evidence="12">
    <location>
        <begin position="187"/>
        <end position="205"/>
    </location>
</feature>
<feature type="domain" description="ABC transmembrane type-1" evidence="14">
    <location>
        <begin position="52"/>
        <end position="336"/>
    </location>
</feature>
<comment type="similarity">
    <text evidence="10">Belongs to the ABC transporter superfamily. Siderophore-Fe(3+) uptake transporter (SIUT) (TC 3.A.1.21) family.</text>
</comment>